<feature type="transmembrane region" description="Helical" evidence="9">
    <location>
        <begin position="1034"/>
        <end position="1056"/>
    </location>
</feature>
<evidence type="ECO:0000313" key="11">
    <source>
        <dbReference type="Proteomes" id="UP000632828"/>
    </source>
</evidence>
<comment type="caution">
    <text evidence="10">The sequence shown here is derived from an EMBL/GenBank/DDBJ whole genome shotgun (WGS) entry which is preliminary data.</text>
</comment>
<accession>A0A8J6UGW6</accession>
<dbReference type="AlphaFoldDB" id="A0A8J6UGW6"/>
<feature type="transmembrane region" description="Helical" evidence="9">
    <location>
        <begin position="1003"/>
        <end position="1022"/>
    </location>
</feature>
<feature type="transmembrane region" description="Helical" evidence="9">
    <location>
        <begin position="529"/>
        <end position="546"/>
    </location>
</feature>
<evidence type="ECO:0000256" key="7">
    <source>
        <dbReference type="ARBA" id="ARBA00023136"/>
    </source>
</evidence>
<feature type="region of interest" description="Disordered" evidence="8">
    <location>
        <begin position="1064"/>
        <end position="1092"/>
    </location>
</feature>
<evidence type="ECO:0000256" key="2">
    <source>
        <dbReference type="ARBA" id="ARBA00010942"/>
    </source>
</evidence>
<evidence type="ECO:0000256" key="4">
    <source>
        <dbReference type="ARBA" id="ARBA00022475"/>
    </source>
</evidence>
<organism evidence="10 11">
    <name type="scientific">Pelovirga terrestris</name>
    <dbReference type="NCBI Taxonomy" id="2771352"/>
    <lineage>
        <taxon>Bacteria</taxon>
        <taxon>Pseudomonadati</taxon>
        <taxon>Thermodesulfobacteriota</taxon>
        <taxon>Desulfuromonadia</taxon>
        <taxon>Geobacterales</taxon>
        <taxon>Geobacteraceae</taxon>
        <taxon>Pelovirga</taxon>
    </lineage>
</organism>
<comment type="subcellular location">
    <subcellularLocation>
        <location evidence="1">Cell membrane</location>
        <topology evidence="1">Multi-pass membrane protein</topology>
    </subcellularLocation>
</comment>
<keyword evidence="3" id="KW-0813">Transport</keyword>
<dbReference type="Gene3D" id="3.30.70.1320">
    <property type="entry name" value="Multidrug efflux transporter AcrB pore domain like"/>
    <property type="match status" value="1"/>
</dbReference>
<evidence type="ECO:0000256" key="9">
    <source>
        <dbReference type="SAM" id="Phobius"/>
    </source>
</evidence>
<dbReference type="EMBL" id="JACWUN010000007">
    <property type="protein sequence ID" value="MBD1400498.1"/>
    <property type="molecule type" value="Genomic_DNA"/>
</dbReference>
<keyword evidence="11" id="KW-1185">Reference proteome</keyword>
<dbReference type="GO" id="GO:0042910">
    <property type="term" value="F:xenobiotic transmembrane transporter activity"/>
    <property type="evidence" value="ECO:0007669"/>
    <property type="project" value="TreeGrafter"/>
</dbReference>
<dbReference type="SUPFAM" id="SSF82693">
    <property type="entry name" value="Multidrug efflux transporter AcrB pore domain, PN1, PN2, PC1 and PC2 subdomains"/>
    <property type="match status" value="2"/>
</dbReference>
<dbReference type="GO" id="GO:0008324">
    <property type="term" value="F:monoatomic cation transmembrane transporter activity"/>
    <property type="evidence" value="ECO:0007669"/>
    <property type="project" value="InterPro"/>
</dbReference>
<evidence type="ECO:0000256" key="8">
    <source>
        <dbReference type="SAM" id="MobiDB-lite"/>
    </source>
</evidence>
<name>A0A8J6UGW6_9BACT</name>
<feature type="transmembrane region" description="Helical" evidence="9">
    <location>
        <begin position="892"/>
        <end position="911"/>
    </location>
</feature>
<dbReference type="Gene3D" id="1.20.1640.10">
    <property type="entry name" value="Multidrug efflux transporter AcrB transmembrane domain"/>
    <property type="match status" value="2"/>
</dbReference>
<dbReference type="SUPFAM" id="SSF82866">
    <property type="entry name" value="Multidrug efflux transporter AcrB transmembrane domain"/>
    <property type="match status" value="2"/>
</dbReference>
<evidence type="ECO:0000256" key="6">
    <source>
        <dbReference type="ARBA" id="ARBA00022989"/>
    </source>
</evidence>
<keyword evidence="6 9" id="KW-1133">Transmembrane helix</keyword>
<proteinExistence type="inferred from homology"/>
<dbReference type="RefSeq" id="WP_191155081.1">
    <property type="nucleotide sequence ID" value="NZ_JACWUN010000007.1"/>
</dbReference>
<dbReference type="Pfam" id="PF00873">
    <property type="entry name" value="ACR_tran"/>
    <property type="match status" value="2"/>
</dbReference>
<dbReference type="Gene3D" id="3.30.70.1440">
    <property type="entry name" value="Multidrug efflux transporter AcrB pore domain"/>
    <property type="match status" value="1"/>
</dbReference>
<dbReference type="PANTHER" id="PTHR32063">
    <property type="match status" value="1"/>
</dbReference>
<keyword evidence="4" id="KW-1003">Cell membrane</keyword>
<feature type="transmembrane region" description="Helical" evidence="9">
    <location>
        <begin position="944"/>
        <end position="968"/>
    </location>
</feature>
<keyword evidence="7 9" id="KW-0472">Membrane</keyword>
<feature type="transmembrane region" description="Helical" evidence="9">
    <location>
        <begin position="437"/>
        <end position="456"/>
    </location>
</feature>
<evidence type="ECO:0000256" key="5">
    <source>
        <dbReference type="ARBA" id="ARBA00022692"/>
    </source>
</evidence>
<dbReference type="InterPro" id="IPR001036">
    <property type="entry name" value="Acrflvin-R"/>
</dbReference>
<evidence type="ECO:0000256" key="3">
    <source>
        <dbReference type="ARBA" id="ARBA00022448"/>
    </source>
</evidence>
<dbReference type="PRINTS" id="PR00702">
    <property type="entry name" value="ACRIFLAVINRP"/>
</dbReference>
<dbReference type="PANTHER" id="PTHR32063:SF19">
    <property type="entry name" value="CATION EFFLUX SYSTEM PROTEIN CUSA"/>
    <property type="match status" value="1"/>
</dbReference>
<dbReference type="NCBIfam" id="TIGR00914">
    <property type="entry name" value="2A0601"/>
    <property type="match status" value="1"/>
</dbReference>
<dbReference type="GO" id="GO:0005886">
    <property type="term" value="C:plasma membrane"/>
    <property type="evidence" value="ECO:0007669"/>
    <property type="project" value="UniProtKB-SubCell"/>
</dbReference>
<dbReference type="InterPro" id="IPR004763">
    <property type="entry name" value="CusA-like"/>
</dbReference>
<keyword evidence="5 9" id="KW-0812">Transmembrane</keyword>
<dbReference type="Proteomes" id="UP000632828">
    <property type="component" value="Unassembled WGS sequence"/>
</dbReference>
<dbReference type="Gene3D" id="3.30.2090.10">
    <property type="entry name" value="Multidrug efflux transporter AcrB TolC docking domain, DN and DC subdomains"/>
    <property type="match status" value="2"/>
</dbReference>
<dbReference type="Gene3D" id="3.30.70.1430">
    <property type="entry name" value="Multidrug efflux transporter AcrB pore domain"/>
    <property type="match status" value="2"/>
</dbReference>
<feature type="transmembrane region" description="Helical" evidence="9">
    <location>
        <begin position="918"/>
        <end position="938"/>
    </location>
</feature>
<protein>
    <submittedName>
        <fullName evidence="10">Efflux RND transporter permease subunit</fullName>
    </submittedName>
</protein>
<evidence type="ECO:0000313" key="10">
    <source>
        <dbReference type="EMBL" id="MBD1400498.1"/>
    </source>
</evidence>
<evidence type="ECO:0000256" key="1">
    <source>
        <dbReference type="ARBA" id="ARBA00004651"/>
    </source>
</evidence>
<feature type="transmembrane region" description="Helical" evidence="9">
    <location>
        <begin position="476"/>
        <end position="496"/>
    </location>
</feature>
<comment type="similarity">
    <text evidence="2">Belongs to the resistance-nodulation-cell division (RND) (TC 2.A.6) family.</text>
</comment>
<feature type="transmembrane region" description="Helical" evidence="9">
    <location>
        <begin position="341"/>
        <end position="357"/>
    </location>
</feature>
<gene>
    <name evidence="10" type="ORF">ICT70_07425</name>
</gene>
<dbReference type="InterPro" id="IPR027463">
    <property type="entry name" value="AcrB_DN_DC_subdom"/>
</dbReference>
<reference evidence="10" key="1">
    <citation type="submission" date="2020-09" db="EMBL/GenBank/DDBJ databases">
        <title>Pelobacter alkaliphilus sp. nov., a novel anaerobic arsenate-reducing bacterium from terrestrial mud volcano.</title>
        <authorList>
            <person name="Khomyakova M.A."/>
            <person name="Merkel A.Y."/>
            <person name="Slobodkin A.I."/>
        </authorList>
    </citation>
    <scope>NUCLEOTIDE SEQUENCE</scope>
    <source>
        <strain evidence="10">M08fum</strain>
    </source>
</reference>
<sequence>MLSHIIEWSFRNRFLVILTTAFLVAGGLFALRNTPIDAIPDLSDVQVIVFTEYPGQAPQVVEDQVTYPLTTQMLAVPGAKTVRGYSFFGYSFVYVIFEDGTDLYWARSRVLEYLNSVSGRLPQGINPTLGPDASGVGWVYQYALTSDRHDLQELRSLQDWFLRYELSSVEGVSEVAGLGGFVKQYQVAVDPNRLLAYNIPVTELMMAIRNANLDVGGGAIEMGETEFMVRTTGGYIRSVEDLANVVVMATPGGAPIRVGDVAQVRIGSEMRRGIAELDGEGEVAGGIIVMRSGENALKTIERVKQKLEELKKGLPEGVEIVPTYDRSELITGAVKNLQHKLIEESIVVALVIILFLFHLPSAFVVILALPIAILMSFIIMYLQGISFNIMSLGGIAIALGTMVDSAIIMVENAHKKLEFAPANANRKSIIVEAAKEVGPTIFFALLVITVSFAPVFTLQEQAGRMFKPLAYTKTYAMAAAALLSITLVPVLMSFFIRGRIRGETANPVNRGLIRIYHPLVDVVLKRRKTVLFVTLLLLLSTAYPLSRLGTEFMPPLYEGDLLYMPTTLPGISVTKAKELLQQTDKIIASFPEVERVFGKIGRAETATDPAPMMMVETTIMLKPRDEWRYLPTDRFYSHWPDALAFIKKPLRRVFPEAKQMTIEQLTDELNRAVRFPGLTNSWTMPIKTRIDMLSTGIKTPVGIKVMGDDLNILSRLAEEIEAVVRDLPGTRSAIAERAVGGFFLDVDIDRAAAARYGINIGDITEVVQTAIGGMKIAETVEGLERYSINVRYDRDFRDDADSLKRVLVPAPGGRHIPLTQVANLVVRQAPDSIKSENARRTVWVYVDLATSDIGNYVAAARNAVIEHVSLPPGYNVVWSGQYEYIESTRERLLVIIPMTILVIFVLIYISTKSLVRTAIVFSAVPFSLIGAFWLLYLLDYNLSIGVWVGLIALAGLDAETGVVMLLYLDLAHKRWSEEGRMRTRGDLIQAIHYGAVRRIRPKVMTVVTIIAGLMPIMWSSGIGSDVMKRIAAPMIGGTVTSLLLELLLYPVFFYLWRSRSLDPSPVPTVPDEELTTPVKVNSPEPLNQGETT</sequence>
<dbReference type="SUPFAM" id="SSF82714">
    <property type="entry name" value="Multidrug efflux transporter AcrB TolC docking domain, DN and DC subdomains"/>
    <property type="match status" value="2"/>
</dbReference>